<evidence type="ECO:0000313" key="2">
    <source>
        <dbReference type="EMBL" id="ROV94351.1"/>
    </source>
</evidence>
<protein>
    <submittedName>
        <fullName evidence="2">Uncharacterized protein</fullName>
    </submittedName>
</protein>
<evidence type="ECO:0000256" key="1">
    <source>
        <dbReference type="SAM" id="MobiDB-lite"/>
    </source>
</evidence>
<dbReference type="AlphaFoldDB" id="A0A423VTF3"/>
<sequence>MARPEYVEGPMSSRHRRNLPAAPEVDWARAEDELQDSPPRRIRTDRYSDSNRRGLVVFYPPLPLRIPKISIYAFTFYFVLQDEYACASPSTILNDQTDLYERALPPSLYIYQGGGISWLRGRGFPARDSEEPVPPPINSSSPFRAYLKTYLQDVCSNRGERATESPKGKASEPY</sequence>
<gene>
    <name evidence="2" type="ORF">VPNG_09381</name>
</gene>
<dbReference type="EMBL" id="LKEB01000076">
    <property type="protein sequence ID" value="ROV94351.1"/>
    <property type="molecule type" value="Genomic_DNA"/>
</dbReference>
<evidence type="ECO:0000313" key="3">
    <source>
        <dbReference type="Proteomes" id="UP000285146"/>
    </source>
</evidence>
<comment type="caution">
    <text evidence="2">The sequence shown here is derived from an EMBL/GenBank/DDBJ whole genome shotgun (WGS) entry which is preliminary data.</text>
</comment>
<organism evidence="2 3">
    <name type="scientific">Cytospora leucostoma</name>
    <dbReference type="NCBI Taxonomy" id="1230097"/>
    <lineage>
        <taxon>Eukaryota</taxon>
        <taxon>Fungi</taxon>
        <taxon>Dikarya</taxon>
        <taxon>Ascomycota</taxon>
        <taxon>Pezizomycotina</taxon>
        <taxon>Sordariomycetes</taxon>
        <taxon>Sordariomycetidae</taxon>
        <taxon>Diaporthales</taxon>
        <taxon>Cytosporaceae</taxon>
        <taxon>Cytospora</taxon>
    </lineage>
</organism>
<reference evidence="2 3" key="1">
    <citation type="submission" date="2015-09" db="EMBL/GenBank/DDBJ databases">
        <title>Host preference determinants of Valsa canker pathogens revealed by comparative genomics.</title>
        <authorList>
            <person name="Yin Z."/>
            <person name="Huang L."/>
        </authorList>
    </citation>
    <scope>NUCLEOTIDE SEQUENCE [LARGE SCALE GENOMIC DNA]</scope>
    <source>
        <strain evidence="2 3">SXYLt</strain>
    </source>
</reference>
<dbReference type="InParanoid" id="A0A423VTF3"/>
<feature type="region of interest" description="Disordered" evidence="1">
    <location>
        <begin position="1"/>
        <end position="22"/>
    </location>
</feature>
<accession>A0A423VTF3</accession>
<dbReference type="Proteomes" id="UP000285146">
    <property type="component" value="Unassembled WGS sequence"/>
</dbReference>
<keyword evidence="3" id="KW-1185">Reference proteome</keyword>
<proteinExistence type="predicted"/>
<name>A0A423VTF3_9PEZI</name>